<dbReference type="InterPro" id="IPR015943">
    <property type="entry name" value="WD40/YVTN_repeat-like_dom_sf"/>
</dbReference>
<gene>
    <name evidence="1" type="ORF">LshimejAT787_0201510</name>
</gene>
<keyword evidence="2" id="KW-1185">Reference proteome</keyword>
<proteinExistence type="predicted"/>
<dbReference type="AlphaFoldDB" id="A0A9P3UKQ1"/>
<dbReference type="Gene3D" id="2.130.10.10">
    <property type="entry name" value="YVTN repeat-like/Quinoprotein amine dehydrogenase"/>
    <property type="match status" value="2"/>
</dbReference>
<protein>
    <submittedName>
        <fullName evidence="1">Uncharacterized protein</fullName>
    </submittedName>
</protein>
<comment type="caution">
    <text evidence="1">The sequence shown here is derived from an EMBL/GenBank/DDBJ whole genome shotgun (WGS) entry which is preliminary data.</text>
</comment>
<accession>A0A9P3UKQ1</accession>
<dbReference type="Proteomes" id="UP001063166">
    <property type="component" value="Unassembled WGS sequence"/>
</dbReference>
<dbReference type="OrthoDB" id="10250769at2759"/>
<organism evidence="1 2">
    <name type="scientific">Lyophyllum shimeji</name>
    <name type="common">Hon-shimeji</name>
    <name type="synonym">Tricholoma shimeji</name>
    <dbReference type="NCBI Taxonomy" id="47721"/>
    <lineage>
        <taxon>Eukaryota</taxon>
        <taxon>Fungi</taxon>
        <taxon>Dikarya</taxon>
        <taxon>Basidiomycota</taxon>
        <taxon>Agaricomycotina</taxon>
        <taxon>Agaricomycetes</taxon>
        <taxon>Agaricomycetidae</taxon>
        <taxon>Agaricales</taxon>
        <taxon>Tricholomatineae</taxon>
        <taxon>Lyophyllaceae</taxon>
        <taxon>Lyophyllum</taxon>
    </lineage>
</organism>
<sequence>MSLQWIGRCFLKSATPKTPAAGPGPAAQKAAKEPRLFVPFRALGLITNYVPFVLQTRTYKGGKMGLLFVGPDAPEQISSLAMDGDAVWAAAGPYALKYIRGKEILRVTNPLGTALSFITILDRNCWL</sequence>
<dbReference type="EMBL" id="BRPK01000002">
    <property type="protein sequence ID" value="GLB34586.1"/>
    <property type="molecule type" value="Genomic_DNA"/>
</dbReference>
<evidence type="ECO:0000313" key="2">
    <source>
        <dbReference type="Proteomes" id="UP001063166"/>
    </source>
</evidence>
<name>A0A9P3UKQ1_LYOSH</name>
<reference evidence="1" key="1">
    <citation type="submission" date="2022-07" db="EMBL/GenBank/DDBJ databases">
        <title>The genome of Lyophyllum shimeji provides insight into the initial evolution of ectomycorrhizal fungal genome.</title>
        <authorList>
            <person name="Kobayashi Y."/>
            <person name="Shibata T."/>
            <person name="Hirakawa H."/>
            <person name="Shigenobu S."/>
            <person name="Nishiyama T."/>
            <person name="Yamada A."/>
            <person name="Hasebe M."/>
            <person name="Kawaguchi M."/>
        </authorList>
    </citation>
    <scope>NUCLEOTIDE SEQUENCE</scope>
    <source>
        <strain evidence="1">AT787</strain>
    </source>
</reference>
<evidence type="ECO:0000313" key="1">
    <source>
        <dbReference type="EMBL" id="GLB34586.1"/>
    </source>
</evidence>